<evidence type="ECO:0000313" key="9">
    <source>
        <dbReference type="EMBL" id="SKC95634.1"/>
    </source>
</evidence>
<dbReference type="InterPro" id="IPR012910">
    <property type="entry name" value="Plug_dom"/>
</dbReference>
<dbReference type="SMART" id="SM00965">
    <property type="entry name" value="STN"/>
    <property type="match status" value="1"/>
</dbReference>
<dbReference type="InterPro" id="IPR037066">
    <property type="entry name" value="Plug_dom_sf"/>
</dbReference>
<keyword evidence="2 7" id="KW-0813">Transport</keyword>
<dbReference type="SUPFAM" id="SSF49464">
    <property type="entry name" value="Carboxypeptidase regulatory domain-like"/>
    <property type="match status" value="1"/>
</dbReference>
<dbReference type="AlphaFoldDB" id="A0A1T5N5K8"/>
<dbReference type="InterPro" id="IPR036942">
    <property type="entry name" value="Beta-barrel_TonB_sf"/>
</dbReference>
<dbReference type="Proteomes" id="UP000190166">
    <property type="component" value="Unassembled WGS sequence"/>
</dbReference>
<gene>
    <name evidence="9" type="ORF">SAMN05660461_0465</name>
</gene>
<dbReference type="Pfam" id="PF13715">
    <property type="entry name" value="CarbopepD_reg_2"/>
    <property type="match status" value="1"/>
</dbReference>
<evidence type="ECO:0000256" key="5">
    <source>
        <dbReference type="ARBA" id="ARBA00023136"/>
    </source>
</evidence>
<dbReference type="Gene3D" id="3.55.50.30">
    <property type="match status" value="1"/>
</dbReference>
<dbReference type="InterPro" id="IPR023997">
    <property type="entry name" value="TonB-dep_OMP_SusC/RagA_CS"/>
</dbReference>
<comment type="subcellular location">
    <subcellularLocation>
        <location evidence="1 7">Cell outer membrane</location>
        <topology evidence="1 7">Multi-pass membrane protein</topology>
    </subcellularLocation>
</comment>
<evidence type="ECO:0000313" key="10">
    <source>
        <dbReference type="Proteomes" id="UP000190166"/>
    </source>
</evidence>
<dbReference type="SUPFAM" id="SSF56935">
    <property type="entry name" value="Porins"/>
    <property type="match status" value="1"/>
</dbReference>
<dbReference type="InterPro" id="IPR011662">
    <property type="entry name" value="Secretin/TonB_short_N"/>
</dbReference>
<evidence type="ECO:0000256" key="7">
    <source>
        <dbReference type="PROSITE-ProRule" id="PRU01360"/>
    </source>
</evidence>
<dbReference type="InterPro" id="IPR008969">
    <property type="entry name" value="CarboxyPept-like_regulatory"/>
</dbReference>
<keyword evidence="3 7" id="KW-1134">Transmembrane beta strand</keyword>
<dbReference type="PROSITE" id="PS52016">
    <property type="entry name" value="TONB_DEPENDENT_REC_3"/>
    <property type="match status" value="1"/>
</dbReference>
<keyword evidence="5 7" id="KW-0472">Membrane</keyword>
<dbReference type="Pfam" id="PF07715">
    <property type="entry name" value="Plug"/>
    <property type="match status" value="1"/>
</dbReference>
<dbReference type="GO" id="GO:0009279">
    <property type="term" value="C:cell outer membrane"/>
    <property type="evidence" value="ECO:0007669"/>
    <property type="project" value="UniProtKB-SubCell"/>
</dbReference>
<dbReference type="Gene3D" id="2.170.130.10">
    <property type="entry name" value="TonB-dependent receptor, plug domain"/>
    <property type="match status" value="1"/>
</dbReference>
<organism evidence="9 10">
    <name type="scientific">Chitinophaga ginsengisegetis</name>
    <dbReference type="NCBI Taxonomy" id="393003"/>
    <lineage>
        <taxon>Bacteria</taxon>
        <taxon>Pseudomonadati</taxon>
        <taxon>Bacteroidota</taxon>
        <taxon>Chitinophagia</taxon>
        <taxon>Chitinophagales</taxon>
        <taxon>Chitinophagaceae</taxon>
        <taxon>Chitinophaga</taxon>
    </lineage>
</organism>
<evidence type="ECO:0000259" key="8">
    <source>
        <dbReference type="SMART" id="SM00965"/>
    </source>
</evidence>
<dbReference type="InterPro" id="IPR023996">
    <property type="entry name" value="TonB-dep_OMP_SusC/RagA"/>
</dbReference>
<reference evidence="9 10" key="1">
    <citation type="submission" date="2017-02" db="EMBL/GenBank/DDBJ databases">
        <authorList>
            <person name="Peterson S.W."/>
        </authorList>
    </citation>
    <scope>NUCLEOTIDE SEQUENCE [LARGE SCALE GENOMIC DNA]</scope>
    <source>
        <strain evidence="9 10">DSM 18108</strain>
    </source>
</reference>
<feature type="domain" description="Secretin/TonB short N-terminal" evidence="8">
    <location>
        <begin position="96"/>
        <end position="149"/>
    </location>
</feature>
<comment type="similarity">
    <text evidence="7">Belongs to the TonB-dependent receptor family.</text>
</comment>
<evidence type="ECO:0000256" key="4">
    <source>
        <dbReference type="ARBA" id="ARBA00022692"/>
    </source>
</evidence>
<protein>
    <submittedName>
        <fullName evidence="9">TonB-linked outer membrane protein, SusC/RagA family</fullName>
    </submittedName>
</protein>
<keyword evidence="10" id="KW-1185">Reference proteome</keyword>
<dbReference type="EMBL" id="FUZZ01000001">
    <property type="protein sequence ID" value="SKC95634.1"/>
    <property type="molecule type" value="Genomic_DNA"/>
</dbReference>
<name>A0A1T5N5K8_9BACT</name>
<evidence type="ECO:0000256" key="1">
    <source>
        <dbReference type="ARBA" id="ARBA00004571"/>
    </source>
</evidence>
<evidence type="ECO:0000256" key="6">
    <source>
        <dbReference type="ARBA" id="ARBA00023237"/>
    </source>
</evidence>
<keyword evidence="4 7" id="KW-0812">Transmembrane</keyword>
<dbReference type="InterPro" id="IPR039426">
    <property type="entry name" value="TonB-dep_rcpt-like"/>
</dbReference>
<accession>A0A1T5N5K8</accession>
<dbReference type="STRING" id="393003.SAMN05660461_0465"/>
<proteinExistence type="inferred from homology"/>
<sequence>MRIAPGLSRAHLRSYADNTGKNHLFKCPTTKIMRKFCDEHPLPIVKSLLRTPIHMAVLLTFTMLLFCMSARAQISMKVKNEQLDNVLQQVRKQSGYNLVYDVKMVRQKGKPVAVDLKNVSVQQAMQAIFHNQDLAWEITSARTIFVREKVQYTTNQTVEVQQNVHGNIINEAGEPMPGVSIKIKNVNYGTVTDRSGDFTLPGAFVNAILVITAVNMEPMEFALDGRLSVTIIARKKEFALQGVTVTVNTGYQTLSRERATGSFAKPDMNIFSQRAGTMNVIARLEGLVPGMTVIPGARVINTTRDGGTSGQQSLIRGRASIELNPDPLYVVNGIQVPDIESINPDDIADITVLKDAAAAAIWGARAANGVVVITTKTGTKNNRLKFNYSGMVNIQGRPDFNYMPMMNSSQYIGVARQLFDPVNYPWNTLSNGVITPHEKIMYDRYRGHISSAQENASLDSLAALNNASQISDIWYRNASTTNHTLSLSAGTSNYSFYGSLAYTNVTSNRPGERNNTYRINFNQQFTPNKIIKATLITALSQNEVSSKRPIQVDNSFIPYQLFRDSKGQPLSMPYVQGWSDSLRNDYATRSRLNLDYNPLGEMSQGNSNSTAVNINVSGTLEIALPIKGLSFQGNYGYIRNQVNSSNYDDIAGFALRKELLGFTVAPTAASTPVYYLPTTGGSYSTANQQLRNWTVRNQLVYSFKDQTGNHQLGVQAGQDIQEQAMIMTGTKVRGYNNALQTYSALDYKMLSNGVMGTMIPWASRLQELPFNKTEDVRRIVSYFTLVNYEFDHKYNLDMSWRMDHSNLFGTDRATQNRPVWSVGSKWRVGREPFMENVAWVSDLALRATYGITGNSPYSGGASSYDILMGDSWPSYGGPSLNIITPANRRLAWEMSRTTNIGLDFSLLKQRINVGVDLYQKKTTDLLGGYSTNPLTGFISISGNIGEMENKGVELSLKTVNINAAKFRWQSNLIFSYNKNKLVDYTPPSVFANSASSRVRANYIIGYSMQSLWAYRFAGLDNMGDPMIWLSDKTKTKSRNVATVEDVQYMGTVIPPFNGSISNMFTYGAFSLDANIVFNLGHVMRRDVNTFYTGRLTGAQGLFNGNIRTDFENRWKKPGDEQFTSIPSYVSNENESFFRRDIQYYALGDVNVVSASYIKLRDITLAWNMPARIAQAMRLGSARVFVQTTNYMLWKANKDNIDPEYHMLAEGIRLLPGFSHAYNLGANISF</sequence>
<dbReference type="NCBIfam" id="TIGR04057">
    <property type="entry name" value="SusC_RagA_signa"/>
    <property type="match status" value="1"/>
</dbReference>
<evidence type="ECO:0000256" key="2">
    <source>
        <dbReference type="ARBA" id="ARBA00022448"/>
    </source>
</evidence>
<dbReference type="Gene3D" id="2.40.170.20">
    <property type="entry name" value="TonB-dependent receptor, beta-barrel domain"/>
    <property type="match status" value="1"/>
</dbReference>
<dbReference type="NCBIfam" id="TIGR04056">
    <property type="entry name" value="OMP_RagA_SusC"/>
    <property type="match status" value="1"/>
</dbReference>
<evidence type="ECO:0000256" key="3">
    <source>
        <dbReference type="ARBA" id="ARBA00022452"/>
    </source>
</evidence>
<keyword evidence="6 7" id="KW-0998">Cell outer membrane</keyword>